<reference evidence="2" key="1">
    <citation type="submission" date="2020-10" db="EMBL/GenBank/DDBJ databases">
        <authorList>
            <person name="Castelo-Branco R."/>
            <person name="Eusebio N."/>
            <person name="Adriana R."/>
            <person name="Vieira A."/>
            <person name="Brugerolle De Fraissinette N."/>
            <person name="Rezende De Castro R."/>
            <person name="Schneider M.P."/>
            <person name="Vasconcelos V."/>
            <person name="Leao P.N."/>
        </authorList>
    </citation>
    <scope>NUCLEOTIDE SEQUENCE</scope>
    <source>
        <strain evidence="2">LEGE 06105</strain>
    </source>
</reference>
<evidence type="ECO:0000259" key="1">
    <source>
        <dbReference type="Pfam" id="PF01471"/>
    </source>
</evidence>
<dbReference type="SUPFAM" id="SSF47090">
    <property type="entry name" value="PGBD-like"/>
    <property type="match status" value="1"/>
</dbReference>
<name>A0A8J7JW49_9CYAN</name>
<sequence>MQTVNVEQLTPCHRMPVLRRDDRQKTASESVKLLQTRLRQYNFGSLKADGFFGKKTEDAVKEFQARGNDHDPTVLVDGIVGPQTWQALGMCVIISDC</sequence>
<feature type="domain" description="Peptidoglycan binding-like" evidence="1">
    <location>
        <begin position="28"/>
        <end position="88"/>
    </location>
</feature>
<dbReference type="InterPro" id="IPR002477">
    <property type="entry name" value="Peptidoglycan-bd-like"/>
</dbReference>
<comment type="caution">
    <text evidence="2">The sequence shown here is derived from an EMBL/GenBank/DDBJ whole genome shotgun (WGS) entry which is preliminary data.</text>
</comment>
<dbReference type="AlphaFoldDB" id="A0A8J7JW49"/>
<evidence type="ECO:0000313" key="3">
    <source>
        <dbReference type="Proteomes" id="UP000620559"/>
    </source>
</evidence>
<gene>
    <name evidence="2" type="ORF">IQ247_28185</name>
</gene>
<dbReference type="Pfam" id="PF01471">
    <property type="entry name" value="PG_binding_1"/>
    <property type="match status" value="1"/>
</dbReference>
<dbReference type="RefSeq" id="WP_193925087.1">
    <property type="nucleotide sequence ID" value="NZ_JADEWL010000173.1"/>
</dbReference>
<accession>A0A8J7JW49</accession>
<dbReference type="EMBL" id="JADEWL010000173">
    <property type="protein sequence ID" value="MBE9216494.1"/>
    <property type="molecule type" value="Genomic_DNA"/>
</dbReference>
<dbReference type="InterPro" id="IPR036366">
    <property type="entry name" value="PGBDSf"/>
</dbReference>
<protein>
    <submittedName>
        <fullName evidence="2">Peptidoglycan-binding protein</fullName>
    </submittedName>
</protein>
<dbReference type="Proteomes" id="UP000620559">
    <property type="component" value="Unassembled WGS sequence"/>
</dbReference>
<organism evidence="2 3">
    <name type="scientific">Plectonema cf. radiosum LEGE 06105</name>
    <dbReference type="NCBI Taxonomy" id="945769"/>
    <lineage>
        <taxon>Bacteria</taxon>
        <taxon>Bacillati</taxon>
        <taxon>Cyanobacteriota</taxon>
        <taxon>Cyanophyceae</taxon>
        <taxon>Oscillatoriophycideae</taxon>
        <taxon>Oscillatoriales</taxon>
        <taxon>Microcoleaceae</taxon>
        <taxon>Plectonema</taxon>
    </lineage>
</organism>
<keyword evidence="3" id="KW-1185">Reference proteome</keyword>
<dbReference type="InterPro" id="IPR036365">
    <property type="entry name" value="PGBD-like_sf"/>
</dbReference>
<dbReference type="Gene3D" id="1.10.101.10">
    <property type="entry name" value="PGBD-like superfamily/PGBD"/>
    <property type="match status" value="1"/>
</dbReference>
<evidence type="ECO:0000313" key="2">
    <source>
        <dbReference type="EMBL" id="MBE9216494.1"/>
    </source>
</evidence>
<proteinExistence type="predicted"/>